<dbReference type="InterPro" id="IPR003346">
    <property type="entry name" value="Transposase_20"/>
</dbReference>
<protein>
    <submittedName>
        <fullName evidence="3">Transposase</fullName>
    </submittedName>
</protein>
<evidence type="ECO:0000313" key="4">
    <source>
        <dbReference type="Proteomes" id="UP001595715"/>
    </source>
</evidence>
<dbReference type="EMBL" id="JBHSAM010000017">
    <property type="protein sequence ID" value="MFC4099397.1"/>
    <property type="molecule type" value="Genomic_DNA"/>
</dbReference>
<feature type="compositionally biased region" description="Basic and acidic residues" evidence="1">
    <location>
        <begin position="40"/>
        <end position="49"/>
    </location>
</feature>
<proteinExistence type="predicted"/>
<organism evidence="3 4">
    <name type="scientific">Paenibacillus xanthanilyticus</name>
    <dbReference type="NCBI Taxonomy" id="1783531"/>
    <lineage>
        <taxon>Bacteria</taxon>
        <taxon>Bacillati</taxon>
        <taxon>Bacillota</taxon>
        <taxon>Bacilli</taxon>
        <taxon>Bacillales</taxon>
        <taxon>Paenibacillaceae</taxon>
        <taxon>Paenibacillus</taxon>
    </lineage>
</organism>
<reference evidence="4" key="1">
    <citation type="journal article" date="2019" name="Int. J. Syst. Evol. Microbiol.">
        <title>The Global Catalogue of Microorganisms (GCM) 10K type strain sequencing project: providing services to taxonomists for standard genome sequencing and annotation.</title>
        <authorList>
            <consortium name="The Broad Institute Genomics Platform"/>
            <consortium name="The Broad Institute Genome Sequencing Center for Infectious Disease"/>
            <person name="Wu L."/>
            <person name="Ma J."/>
        </authorList>
    </citation>
    <scope>NUCLEOTIDE SEQUENCE [LARGE SCALE GENOMIC DNA]</scope>
    <source>
        <strain evidence="4">IBRC-M 10987</strain>
    </source>
</reference>
<dbReference type="RefSeq" id="WP_377718083.1">
    <property type="nucleotide sequence ID" value="NZ_JBHSAM010000017.1"/>
</dbReference>
<name>A0ABV8K1J1_9BACL</name>
<evidence type="ECO:0000313" key="3">
    <source>
        <dbReference type="EMBL" id="MFC4099397.1"/>
    </source>
</evidence>
<feature type="domain" description="Transposase IS116/IS110/IS902 C-terminal" evidence="2">
    <location>
        <begin position="44"/>
        <end position="90"/>
    </location>
</feature>
<dbReference type="Pfam" id="PF02371">
    <property type="entry name" value="Transposase_20"/>
    <property type="match status" value="1"/>
</dbReference>
<dbReference type="Proteomes" id="UP001595715">
    <property type="component" value="Unassembled WGS sequence"/>
</dbReference>
<evidence type="ECO:0000256" key="1">
    <source>
        <dbReference type="SAM" id="MobiDB-lite"/>
    </source>
</evidence>
<keyword evidence="4" id="KW-1185">Reference proteome</keyword>
<feature type="region of interest" description="Disordered" evidence="1">
    <location>
        <begin position="28"/>
        <end position="62"/>
    </location>
</feature>
<evidence type="ECO:0000259" key="2">
    <source>
        <dbReference type="Pfam" id="PF02371"/>
    </source>
</evidence>
<feature type="compositionally biased region" description="Basic residues" evidence="1">
    <location>
        <begin position="50"/>
        <end position="62"/>
    </location>
</feature>
<sequence length="146" mass="16593">MQVRTPNAQSLFVAARAGFRVRGGLAESSQEGCQARSRHRTNERSESSGKPKHKGQTKITKRGRKRLRALLFRVMMPMVAKNRAFKALHQYYTKRSDNPLKKMQSLIALCGKLIRILFGVLKKGHPFSEVKMLQDIPQFREVSLAA</sequence>
<gene>
    <name evidence="3" type="ORF">ACFOZ8_06960</name>
</gene>
<comment type="caution">
    <text evidence="3">The sequence shown here is derived from an EMBL/GenBank/DDBJ whole genome shotgun (WGS) entry which is preliminary data.</text>
</comment>
<accession>A0ABV8K1J1</accession>